<reference evidence="1 2" key="1">
    <citation type="submission" date="2019-05" db="EMBL/GenBank/DDBJ databases">
        <title>Another draft genome of Portunus trituberculatus and its Hox gene families provides insights of decapod evolution.</title>
        <authorList>
            <person name="Jeong J.-H."/>
            <person name="Song I."/>
            <person name="Kim S."/>
            <person name="Choi T."/>
            <person name="Kim D."/>
            <person name="Ryu S."/>
            <person name="Kim W."/>
        </authorList>
    </citation>
    <scope>NUCLEOTIDE SEQUENCE [LARGE SCALE GENOMIC DNA]</scope>
    <source>
        <tissue evidence="1">Muscle</tissue>
    </source>
</reference>
<keyword evidence="2" id="KW-1185">Reference proteome</keyword>
<organism evidence="1 2">
    <name type="scientific">Portunus trituberculatus</name>
    <name type="common">Swimming crab</name>
    <name type="synonym">Neptunus trituberculatus</name>
    <dbReference type="NCBI Taxonomy" id="210409"/>
    <lineage>
        <taxon>Eukaryota</taxon>
        <taxon>Metazoa</taxon>
        <taxon>Ecdysozoa</taxon>
        <taxon>Arthropoda</taxon>
        <taxon>Crustacea</taxon>
        <taxon>Multicrustacea</taxon>
        <taxon>Malacostraca</taxon>
        <taxon>Eumalacostraca</taxon>
        <taxon>Eucarida</taxon>
        <taxon>Decapoda</taxon>
        <taxon>Pleocyemata</taxon>
        <taxon>Brachyura</taxon>
        <taxon>Eubrachyura</taxon>
        <taxon>Portunoidea</taxon>
        <taxon>Portunidae</taxon>
        <taxon>Portuninae</taxon>
        <taxon>Portunus</taxon>
    </lineage>
</organism>
<proteinExistence type="predicted"/>
<gene>
    <name evidence="1" type="ORF">E2C01_100607</name>
</gene>
<sequence>MERVADISQVCRVTTGGLVYVSGRRCGGCNPPGESRCGTRRILHLVEVSGYPAHSGRWRWLARHQIGSGGTVWVQVKDEWIDR</sequence>
<accession>A0A5B7KDH0</accession>
<evidence type="ECO:0000313" key="2">
    <source>
        <dbReference type="Proteomes" id="UP000324222"/>
    </source>
</evidence>
<name>A0A5B7KDH0_PORTR</name>
<dbReference type="EMBL" id="VSRR010143346">
    <property type="protein sequence ID" value="MPD04896.1"/>
    <property type="molecule type" value="Genomic_DNA"/>
</dbReference>
<dbReference type="Proteomes" id="UP000324222">
    <property type="component" value="Unassembled WGS sequence"/>
</dbReference>
<protein>
    <submittedName>
        <fullName evidence="1">Uncharacterized protein</fullName>
    </submittedName>
</protein>
<evidence type="ECO:0000313" key="1">
    <source>
        <dbReference type="EMBL" id="MPD04896.1"/>
    </source>
</evidence>
<dbReference type="AlphaFoldDB" id="A0A5B7KDH0"/>
<comment type="caution">
    <text evidence="1">The sequence shown here is derived from an EMBL/GenBank/DDBJ whole genome shotgun (WGS) entry which is preliminary data.</text>
</comment>